<dbReference type="PANTHER" id="PTHR46481">
    <property type="entry name" value="ZINC FINGER BED DOMAIN-CONTAINING PROTEIN 4"/>
    <property type="match status" value="1"/>
</dbReference>
<dbReference type="Proteomes" id="UP000193467">
    <property type="component" value="Unassembled WGS sequence"/>
</dbReference>
<dbReference type="AlphaFoldDB" id="A0A1Y2ES25"/>
<keyword evidence="2" id="KW-0479">Metal-binding</keyword>
<sequence>MFFCTLWGEDARIFTEATSSQAKTFRPLGDDEYELEHIRKVWAAKIAPCWEDFEEPFLVHNKIAASNLANHYVHGRKYIGLRCKLCAANFPLACDTKKGVLTRQMDLAASSSLVLRIISTFRHRQGLRTDPFSFPRTQLQPLLHPEVIKYCLNPHAVSKAVHDLYMFAQAEVKRELAEAELAIYLGQDIWLSPNGLDLLGLVAYYTKFDFLTGKYERCSLLTSRFPFFNTRSQSQPSLLFEDQVVQAWTDTHTGGTIARALELVAKKFEIKDKIRGIVSNNASNNQKAMGILGGANYNWPLMDGEPDWICCFAHTVNLIIQAILSPFNQKDKEKKKDKTAFEREDGLKDEALETELLEAHLNPPLKWQKDPEKRYGLLEKLLLVPSNFLVVNDLLTVLAPFEPIIKQMSKAGACSLADVIPLIDEILEHLAKCVAQTLEVKGKRVSFPPALRNACSLGIIVANKYYYNLTTLNRLLVCATFCHHNRRKAYLKLSDWSEEHTNAAVLTLRELLKTYPSMDSNNDLQVVEAGAADDSSIAGKMRTLAAAQAADLRPIVDKIEVFIICIPLRCEEGLDPIEYHLQGLRLLDRKSSFRCMAINLLSAPASSVDVKHSFNQGRNLVSLRCFSLSSTSVTRGMAVACYSCAGLIKPGMLCKGRNPDEPEEPAPQEEAAVAIVVETDEEEQEEEEEEDLPAVYGKRGRTPDSRPTAAQPPPKKKSKVALAKEAATKAAKGKQKAANQD</sequence>
<comment type="caution">
    <text evidence="7">The sequence shown here is derived from an EMBL/GenBank/DDBJ whole genome shotgun (WGS) entry which is preliminary data.</text>
</comment>
<evidence type="ECO:0000256" key="5">
    <source>
        <dbReference type="ARBA" id="ARBA00023242"/>
    </source>
</evidence>
<keyword evidence="5" id="KW-0539">Nucleus</keyword>
<evidence type="ECO:0000313" key="8">
    <source>
        <dbReference type="Proteomes" id="UP000193467"/>
    </source>
</evidence>
<keyword evidence="3" id="KW-0863">Zinc-finger</keyword>
<protein>
    <submittedName>
        <fullName evidence="7">Uncharacterized protein</fullName>
    </submittedName>
</protein>
<proteinExistence type="predicted"/>
<reference evidence="7 8" key="1">
    <citation type="submission" date="2016-07" db="EMBL/GenBank/DDBJ databases">
        <title>Pervasive Adenine N6-methylation of Active Genes in Fungi.</title>
        <authorList>
            <consortium name="DOE Joint Genome Institute"/>
            <person name="Mondo S.J."/>
            <person name="Dannebaum R.O."/>
            <person name="Kuo R.C."/>
            <person name="Labutti K."/>
            <person name="Haridas S."/>
            <person name="Kuo A."/>
            <person name="Salamov A."/>
            <person name="Ahrendt S.R."/>
            <person name="Lipzen A."/>
            <person name="Sullivan W."/>
            <person name="Andreopoulos W.B."/>
            <person name="Clum A."/>
            <person name="Lindquist E."/>
            <person name="Daum C."/>
            <person name="Ramamoorthy G.K."/>
            <person name="Gryganskyi A."/>
            <person name="Culley D."/>
            <person name="Magnuson J.K."/>
            <person name="James T.Y."/>
            <person name="O'Malley M.A."/>
            <person name="Stajich J.E."/>
            <person name="Spatafora J.W."/>
            <person name="Visel A."/>
            <person name="Grigoriev I.V."/>
        </authorList>
    </citation>
    <scope>NUCLEOTIDE SEQUENCE [LARGE SCALE GENOMIC DNA]</scope>
    <source>
        <strain evidence="7 8">62-1032</strain>
    </source>
</reference>
<keyword evidence="8" id="KW-1185">Reference proteome</keyword>
<dbReference type="GO" id="GO:0008270">
    <property type="term" value="F:zinc ion binding"/>
    <property type="evidence" value="ECO:0007669"/>
    <property type="project" value="UniProtKB-KW"/>
</dbReference>
<evidence type="ECO:0000313" key="7">
    <source>
        <dbReference type="EMBL" id="ORY74332.1"/>
    </source>
</evidence>
<feature type="compositionally biased region" description="Acidic residues" evidence="6">
    <location>
        <begin position="678"/>
        <end position="692"/>
    </location>
</feature>
<name>A0A1Y2ES25_9BASI</name>
<keyword evidence="4" id="KW-0862">Zinc</keyword>
<evidence type="ECO:0000256" key="4">
    <source>
        <dbReference type="ARBA" id="ARBA00022833"/>
    </source>
</evidence>
<evidence type="ECO:0000256" key="2">
    <source>
        <dbReference type="ARBA" id="ARBA00022723"/>
    </source>
</evidence>
<dbReference type="EMBL" id="MCGR01000042">
    <property type="protein sequence ID" value="ORY74332.1"/>
    <property type="molecule type" value="Genomic_DNA"/>
</dbReference>
<feature type="compositionally biased region" description="Low complexity" evidence="6">
    <location>
        <begin position="720"/>
        <end position="741"/>
    </location>
</feature>
<dbReference type="InterPro" id="IPR052035">
    <property type="entry name" value="ZnF_BED_domain_contain"/>
</dbReference>
<organism evidence="7 8">
    <name type="scientific">Leucosporidium creatinivorum</name>
    <dbReference type="NCBI Taxonomy" id="106004"/>
    <lineage>
        <taxon>Eukaryota</taxon>
        <taxon>Fungi</taxon>
        <taxon>Dikarya</taxon>
        <taxon>Basidiomycota</taxon>
        <taxon>Pucciniomycotina</taxon>
        <taxon>Microbotryomycetes</taxon>
        <taxon>Leucosporidiales</taxon>
        <taxon>Leucosporidium</taxon>
    </lineage>
</organism>
<dbReference type="GO" id="GO:0005634">
    <property type="term" value="C:nucleus"/>
    <property type="evidence" value="ECO:0007669"/>
    <property type="project" value="UniProtKB-SubCell"/>
</dbReference>
<dbReference type="PANTHER" id="PTHR46481:SF10">
    <property type="entry name" value="ZINC FINGER BED DOMAIN-CONTAINING PROTEIN 39"/>
    <property type="match status" value="1"/>
</dbReference>
<dbReference type="InParanoid" id="A0A1Y2ES25"/>
<dbReference type="SUPFAM" id="SSF53098">
    <property type="entry name" value="Ribonuclease H-like"/>
    <property type="match status" value="1"/>
</dbReference>
<comment type="subcellular location">
    <subcellularLocation>
        <location evidence="1">Nucleus</location>
    </subcellularLocation>
</comment>
<evidence type="ECO:0000256" key="6">
    <source>
        <dbReference type="SAM" id="MobiDB-lite"/>
    </source>
</evidence>
<evidence type="ECO:0000256" key="3">
    <source>
        <dbReference type="ARBA" id="ARBA00022771"/>
    </source>
</evidence>
<dbReference type="InterPro" id="IPR012337">
    <property type="entry name" value="RNaseH-like_sf"/>
</dbReference>
<accession>A0A1Y2ES25</accession>
<evidence type="ECO:0000256" key="1">
    <source>
        <dbReference type="ARBA" id="ARBA00004123"/>
    </source>
</evidence>
<dbReference type="OrthoDB" id="2748837at2759"/>
<gene>
    <name evidence="7" type="ORF">BCR35DRAFT_314845</name>
</gene>
<dbReference type="STRING" id="106004.A0A1Y2ES25"/>
<feature type="region of interest" description="Disordered" evidence="6">
    <location>
        <begin position="677"/>
        <end position="741"/>
    </location>
</feature>